<comment type="caution">
    <text evidence="3">The sequence shown here is derived from an EMBL/GenBank/DDBJ whole genome shotgun (WGS) entry which is preliminary data.</text>
</comment>
<dbReference type="PANTHER" id="PTHR13281">
    <property type="entry name" value="TRANSMEMBRANE PROTEIN 70, MITOCHONDRIAL"/>
    <property type="match status" value="1"/>
</dbReference>
<organism evidence="3 4">
    <name type="scientific">Cloeon dipterum</name>
    <dbReference type="NCBI Taxonomy" id="197152"/>
    <lineage>
        <taxon>Eukaryota</taxon>
        <taxon>Metazoa</taxon>
        <taxon>Ecdysozoa</taxon>
        <taxon>Arthropoda</taxon>
        <taxon>Hexapoda</taxon>
        <taxon>Insecta</taxon>
        <taxon>Pterygota</taxon>
        <taxon>Palaeoptera</taxon>
        <taxon>Ephemeroptera</taxon>
        <taxon>Pisciforma</taxon>
        <taxon>Baetidae</taxon>
        <taxon>Cloeon</taxon>
    </lineage>
</organism>
<feature type="transmembrane region" description="Helical" evidence="2">
    <location>
        <begin position="86"/>
        <end position="103"/>
    </location>
</feature>
<dbReference type="GO" id="GO:0033615">
    <property type="term" value="P:mitochondrial proton-transporting ATP synthase complex assembly"/>
    <property type="evidence" value="ECO:0007669"/>
    <property type="project" value="TreeGrafter"/>
</dbReference>
<dbReference type="AlphaFoldDB" id="A0A8S1DXU7"/>
<keyword evidence="2" id="KW-1133">Transmembrane helix</keyword>
<dbReference type="OrthoDB" id="156886at2759"/>
<name>A0A8S1DXU7_9INSE</name>
<evidence type="ECO:0000256" key="1">
    <source>
        <dbReference type="ARBA" id="ARBA00005280"/>
    </source>
</evidence>
<dbReference type="Pfam" id="PF06979">
    <property type="entry name" value="TMEM70"/>
    <property type="match status" value="1"/>
</dbReference>
<dbReference type="EMBL" id="CADEPI010000444">
    <property type="protein sequence ID" value="CAB3385961.1"/>
    <property type="molecule type" value="Genomic_DNA"/>
</dbReference>
<dbReference type="InterPro" id="IPR009724">
    <property type="entry name" value="TMEM70"/>
</dbReference>
<dbReference type="InterPro" id="IPR045325">
    <property type="entry name" value="TMEM70/TMEM186/TMEM223"/>
</dbReference>
<keyword evidence="4" id="KW-1185">Reference proteome</keyword>
<dbReference type="Proteomes" id="UP000494165">
    <property type="component" value="Unassembled WGS sequence"/>
</dbReference>
<dbReference type="GO" id="GO:0031966">
    <property type="term" value="C:mitochondrial membrane"/>
    <property type="evidence" value="ECO:0007669"/>
    <property type="project" value="TreeGrafter"/>
</dbReference>
<comment type="similarity">
    <text evidence="1">Belongs to the TMEM70 family.</text>
</comment>
<evidence type="ECO:0000313" key="3">
    <source>
        <dbReference type="EMBL" id="CAB3385961.1"/>
    </source>
</evidence>
<feature type="transmembrane region" description="Helical" evidence="2">
    <location>
        <begin position="115"/>
        <end position="136"/>
    </location>
</feature>
<protein>
    <submittedName>
        <fullName evidence="3">Uncharacterized protein</fullName>
    </submittedName>
</protein>
<reference evidence="3 4" key="1">
    <citation type="submission" date="2020-04" db="EMBL/GenBank/DDBJ databases">
        <authorList>
            <person name="Alioto T."/>
            <person name="Alioto T."/>
            <person name="Gomez Garrido J."/>
        </authorList>
    </citation>
    <scope>NUCLEOTIDE SEQUENCE [LARGE SCALE GENOMIC DNA]</scope>
</reference>
<dbReference type="PANTHER" id="PTHR13281:SF0">
    <property type="entry name" value="TRANSMEMBRANE PROTEIN 70, MITOCHONDRIAL"/>
    <property type="match status" value="1"/>
</dbReference>
<evidence type="ECO:0000256" key="2">
    <source>
        <dbReference type="SAM" id="Phobius"/>
    </source>
</evidence>
<sequence>MSLTLRICAITRNSRPLLKTQTAKLHNFRRSLANNSCFFCTSLRQPSIVSAAKKLHCNTFSSKAGHDKDEKIYHGGLVSQVRRIKYFTLCTSVLGVAVQPVIWTKFAAKFGAGVAYSMVSFVGFFTVITPFLIHYITKKYVAEMYYNPDTQMYTAITFSLFNGRVRRNSSRRTFSSQTCWACSRASE</sequence>
<keyword evidence="2" id="KW-0472">Membrane</keyword>
<keyword evidence="2" id="KW-0812">Transmembrane</keyword>
<evidence type="ECO:0000313" key="4">
    <source>
        <dbReference type="Proteomes" id="UP000494165"/>
    </source>
</evidence>
<accession>A0A8S1DXU7</accession>
<gene>
    <name evidence="3" type="ORF">CLODIP_2_CD04851</name>
</gene>
<proteinExistence type="inferred from homology"/>